<dbReference type="InterPro" id="IPR042106">
    <property type="entry name" value="Nuo/plastoQ_OxRdtase_6_NuoJ"/>
</dbReference>
<dbReference type="Proteomes" id="UP000184048">
    <property type="component" value="Unassembled WGS sequence"/>
</dbReference>
<sequence>MGITQILFWILAITAIFSALMVVISKNPVYSVLWLIVTFFTISGHYILLNAQFLAVVNIIVYAGAIMVLFLFVIMLMNLNKETEPQKSKWLKLAGAVAGGCLLLVLVAGLRHTEKQMTEMVTGDIGLIQNLGKVLFKDYVVPFEISSILFLSAMVGAVVLGKKEPRIPVETEMRKVEETQQAINI</sequence>
<comment type="function">
    <text evidence="2">NDH-1 shuttles electrons from NADH, via FMN and iron-sulfur (Fe-S) centers, to quinones in the respiratory chain. Couples the redox reaction to proton translocation (for every two electrons transferred, four hydrogen ions are translocated across the cytoplasmic membrane), and thus conserves the redox energy in a proton gradient.</text>
</comment>
<feature type="transmembrane region" description="Helical" evidence="2">
    <location>
        <begin position="6"/>
        <end position="24"/>
    </location>
</feature>
<comment type="catalytic activity">
    <reaction evidence="2">
        <text>a quinone + NADH + 5 H(+)(in) = a quinol + NAD(+) + 4 H(+)(out)</text>
        <dbReference type="Rhea" id="RHEA:57888"/>
        <dbReference type="ChEBI" id="CHEBI:15378"/>
        <dbReference type="ChEBI" id="CHEBI:24646"/>
        <dbReference type="ChEBI" id="CHEBI:57540"/>
        <dbReference type="ChEBI" id="CHEBI:57945"/>
        <dbReference type="ChEBI" id="CHEBI:132124"/>
    </reaction>
</comment>
<keyword evidence="2" id="KW-0874">Quinone</keyword>
<organism evidence="3 4">
    <name type="scientific">Flavisolibacter ginsengisoli DSM 18119</name>
    <dbReference type="NCBI Taxonomy" id="1121884"/>
    <lineage>
        <taxon>Bacteria</taxon>
        <taxon>Pseudomonadati</taxon>
        <taxon>Bacteroidota</taxon>
        <taxon>Chitinophagia</taxon>
        <taxon>Chitinophagales</taxon>
        <taxon>Chitinophagaceae</taxon>
        <taxon>Flavisolibacter</taxon>
    </lineage>
</organism>
<dbReference type="PANTHER" id="PTHR33269">
    <property type="entry name" value="NADH-UBIQUINONE OXIDOREDUCTASE CHAIN 6"/>
    <property type="match status" value="1"/>
</dbReference>
<dbReference type="OrthoDB" id="9790848at2"/>
<feature type="transmembrane region" description="Helical" evidence="2">
    <location>
        <begin position="90"/>
        <end position="110"/>
    </location>
</feature>
<dbReference type="Pfam" id="PF00499">
    <property type="entry name" value="Oxidored_q3"/>
    <property type="match status" value="1"/>
</dbReference>
<dbReference type="PANTHER" id="PTHR33269:SF17">
    <property type="entry name" value="NADH-UBIQUINONE OXIDOREDUCTASE CHAIN 6"/>
    <property type="match status" value="1"/>
</dbReference>
<reference evidence="3 4" key="1">
    <citation type="submission" date="2016-11" db="EMBL/GenBank/DDBJ databases">
        <authorList>
            <person name="Jaros S."/>
            <person name="Januszkiewicz K."/>
            <person name="Wedrychowicz H."/>
        </authorList>
    </citation>
    <scope>NUCLEOTIDE SEQUENCE [LARGE SCALE GENOMIC DNA]</scope>
    <source>
        <strain evidence="3 4">DSM 18119</strain>
    </source>
</reference>
<gene>
    <name evidence="3" type="ORF">SAMN02745131_02328</name>
</gene>
<evidence type="ECO:0000313" key="4">
    <source>
        <dbReference type="Proteomes" id="UP000184048"/>
    </source>
</evidence>
<keyword evidence="2" id="KW-1133">Transmembrane helix</keyword>
<evidence type="ECO:0000313" key="3">
    <source>
        <dbReference type="EMBL" id="SHF32890.1"/>
    </source>
</evidence>
<feature type="transmembrane region" description="Helical" evidence="2">
    <location>
        <begin position="55"/>
        <end position="78"/>
    </location>
</feature>
<dbReference type="Gene3D" id="1.20.120.1200">
    <property type="entry name" value="NADH-ubiquinone/plastoquinone oxidoreductase chain 6, subunit NuoJ"/>
    <property type="match status" value="1"/>
</dbReference>
<dbReference type="AlphaFoldDB" id="A0A1M5ARM3"/>
<evidence type="ECO:0000256" key="1">
    <source>
        <dbReference type="ARBA" id="ARBA00005698"/>
    </source>
</evidence>
<dbReference type="EMBL" id="FQUU01000009">
    <property type="protein sequence ID" value="SHF32890.1"/>
    <property type="molecule type" value="Genomic_DNA"/>
</dbReference>
<dbReference type="STRING" id="1121884.SAMN02745131_02328"/>
<evidence type="ECO:0000256" key="2">
    <source>
        <dbReference type="RuleBase" id="RU004429"/>
    </source>
</evidence>
<protein>
    <recommendedName>
        <fullName evidence="2">NADH-quinone oxidoreductase subunit J</fullName>
        <ecNumber evidence="2">7.1.1.-</ecNumber>
    </recommendedName>
</protein>
<name>A0A1M5ARM3_9BACT</name>
<proteinExistence type="inferred from homology"/>
<keyword evidence="2" id="KW-0472">Membrane</keyword>
<comment type="similarity">
    <text evidence="1 2">Belongs to the complex I subunit 6 family.</text>
</comment>
<feature type="transmembrane region" description="Helical" evidence="2">
    <location>
        <begin position="139"/>
        <end position="160"/>
    </location>
</feature>
<dbReference type="EC" id="7.1.1.-" evidence="2"/>
<accession>A0A1M5ARM3</accession>
<keyword evidence="4" id="KW-1185">Reference proteome</keyword>
<dbReference type="GO" id="GO:0005886">
    <property type="term" value="C:plasma membrane"/>
    <property type="evidence" value="ECO:0007669"/>
    <property type="project" value="UniProtKB-SubCell"/>
</dbReference>
<dbReference type="GO" id="GO:0008137">
    <property type="term" value="F:NADH dehydrogenase (ubiquinone) activity"/>
    <property type="evidence" value="ECO:0007669"/>
    <property type="project" value="UniProtKB-UniRule"/>
</dbReference>
<dbReference type="GO" id="GO:0048038">
    <property type="term" value="F:quinone binding"/>
    <property type="evidence" value="ECO:0007669"/>
    <property type="project" value="UniProtKB-UniRule"/>
</dbReference>
<keyword evidence="2" id="KW-1003">Cell membrane</keyword>
<comment type="subcellular location">
    <subcellularLocation>
        <location evidence="2">Cell membrane</location>
        <topology evidence="2">Multi-pass membrane protein</topology>
    </subcellularLocation>
</comment>
<keyword evidence="2" id="KW-0812">Transmembrane</keyword>
<dbReference type="InterPro" id="IPR001457">
    <property type="entry name" value="NADH_UbQ/plastoQ_OxRdtase_su6"/>
</dbReference>
<feature type="transmembrane region" description="Helical" evidence="2">
    <location>
        <begin position="31"/>
        <end position="49"/>
    </location>
</feature>
<keyword evidence="2" id="KW-0520">NAD</keyword>
<dbReference type="RefSeq" id="WP_072835506.1">
    <property type="nucleotide sequence ID" value="NZ_FQUU01000009.1"/>
</dbReference>